<dbReference type="InterPro" id="IPR008312">
    <property type="entry name" value="T6SS_TssB1"/>
</dbReference>
<dbReference type="Pfam" id="PF05591">
    <property type="entry name" value="T6SS_VipA"/>
    <property type="match status" value="1"/>
</dbReference>
<sequence>MSSNSGSGFIKRNRPPRVQIQYQDPYDSEKMVELPFVMGVMSDLSGNNPGVEKPAVEDRSFTDVTKDTLDDYMASVTPGVTFTVDNRLQPGSGEKLAVNLQFEKMEDLEPAAVARQVPALRQLLEAREQLANLQRYMGTKPRAQEHIKRLLADPELMAALADSAARDDDASSDDA</sequence>
<evidence type="ECO:0000313" key="3">
    <source>
        <dbReference type="Proteomes" id="UP000604473"/>
    </source>
</evidence>
<evidence type="ECO:0000256" key="1">
    <source>
        <dbReference type="SAM" id="MobiDB-lite"/>
    </source>
</evidence>
<feature type="region of interest" description="Disordered" evidence="1">
    <location>
        <begin position="1"/>
        <end position="24"/>
    </location>
</feature>
<dbReference type="RefSeq" id="WP_042465884.1">
    <property type="nucleotide sequence ID" value="NZ_JAESJG010000194.1"/>
</dbReference>
<dbReference type="Proteomes" id="UP000604473">
    <property type="component" value="Unassembled WGS sequence"/>
</dbReference>
<name>A0ABS1RTB3_RHOSU</name>
<accession>A0ABS1RTB3</accession>
<dbReference type="PANTHER" id="PTHR35850:SF1">
    <property type="entry name" value="TYPE VI SECRETION SYSTEM SHEATH PROTEIN TSSB1"/>
    <property type="match status" value="1"/>
</dbReference>
<dbReference type="GeneID" id="93541415"/>
<dbReference type="EMBL" id="JAESJJ010000013">
    <property type="protein sequence ID" value="MBL3609306.1"/>
    <property type="molecule type" value="Genomic_DNA"/>
</dbReference>
<organism evidence="2 3">
    <name type="scientific">Rhodovulum sulfidophilum</name>
    <name type="common">Rhodobacter sulfidophilus</name>
    <dbReference type="NCBI Taxonomy" id="35806"/>
    <lineage>
        <taxon>Bacteria</taxon>
        <taxon>Pseudomonadati</taxon>
        <taxon>Pseudomonadota</taxon>
        <taxon>Alphaproteobacteria</taxon>
        <taxon>Rhodobacterales</taxon>
        <taxon>Paracoccaceae</taxon>
        <taxon>Rhodovulum</taxon>
    </lineage>
</organism>
<comment type="caution">
    <text evidence="2">The sequence shown here is derived from an EMBL/GenBank/DDBJ whole genome shotgun (WGS) entry which is preliminary data.</text>
</comment>
<proteinExistence type="predicted"/>
<dbReference type="PANTHER" id="PTHR35850">
    <property type="entry name" value="CYTOPLASMIC PROTEIN-RELATED"/>
    <property type="match status" value="1"/>
</dbReference>
<reference evidence="2 3" key="1">
    <citation type="submission" date="2021-01" db="EMBL/GenBank/DDBJ databases">
        <title>Draft genomes of Rhodovulum sulfidophilum.</title>
        <authorList>
            <person name="Guzman M.S."/>
        </authorList>
    </citation>
    <scope>NUCLEOTIDE SEQUENCE [LARGE SCALE GENOMIC DNA]</scope>
    <source>
        <strain evidence="2 3">AB35</strain>
    </source>
</reference>
<evidence type="ECO:0000313" key="2">
    <source>
        <dbReference type="EMBL" id="MBL3609306.1"/>
    </source>
</evidence>
<keyword evidence="3" id="KW-1185">Reference proteome</keyword>
<gene>
    <name evidence="2" type="primary">tssB</name>
    <name evidence="2" type="ORF">JMM60_10935</name>
</gene>
<protein>
    <submittedName>
        <fullName evidence="2">Type VI secretion system contractile sheath small subunit</fullName>
    </submittedName>
</protein>
<dbReference type="NCBIfam" id="TIGR03358">
    <property type="entry name" value="VI_chp_5"/>
    <property type="match status" value="1"/>
</dbReference>
<dbReference type="PIRSF" id="PIRSF028301">
    <property type="entry name" value="UCP028301"/>
    <property type="match status" value="1"/>
</dbReference>